<dbReference type="OrthoDB" id="6099161at2759"/>
<evidence type="ECO:0000313" key="1">
    <source>
        <dbReference type="Proteomes" id="UP000694844"/>
    </source>
</evidence>
<dbReference type="RefSeq" id="XP_022346086.1">
    <property type="nucleotide sequence ID" value="XM_022490378.1"/>
</dbReference>
<reference evidence="2" key="1">
    <citation type="submission" date="2025-08" db="UniProtKB">
        <authorList>
            <consortium name="RefSeq"/>
        </authorList>
    </citation>
    <scope>IDENTIFICATION</scope>
    <source>
        <tissue evidence="2">Whole sample</tissue>
    </source>
</reference>
<organism evidence="1 2">
    <name type="scientific">Crassostrea virginica</name>
    <name type="common">Eastern oyster</name>
    <dbReference type="NCBI Taxonomy" id="6565"/>
    <lineage>
        <taxon>Eukaryota</taxon>
        <taxon>Metazoa</taxon>
        <taxon>Spiralia</taxon>
        <taxon>Lophotrochozoa</taxon>
        <taxon>Mollusca</taxon>
        <taxon>Bivalvia</taxon>
        <taxon>Autobranchia</taxon>
        <taxon>Pteriomorphia</taxon>
        <taxon>Ostreida</taxon>
        <taxon>Ostreoidea</taxon>
        <taxon>Ostreidae</taxon>
        <taxon>Crassostrea</taxon>
    </lineage>
</organism>
<keyword evidence="1" id="KW-1185">Reference proteome</keyword>
<dbReference type="GeneID" id="111138422"/>
<dbReference type="KEGG" id="cvn:111138422"/>
<dbReference type="AlphaFoldDB" id="A0A8B8F1H7"/>
<accession>A0A8B8F1H7</accession>
<evidence type="ECO:0000313" key="2">
    <source>
        <dbReference type="RefSeq" id="XP_022346086.1"/>
    </source>
</evidence>
<dbReference type="Proteomes" id="UP000694844">
    <property type="component" value="Chromosome 5"/>
</dbReference>
<sequence length="520" mass="60330">MDIVPRTTSLCSFFNQSETKALRTFLHLLTSDEQGLVLEIFEKRCLISKEFRCICISKIGNKEKLARILTNHLSKICIQGLPYVIFVIHHFGQEELAYRLYMYMYRCMISDERLPPIVYKVTASNRGRIQTYFETMKEYIQNMNFRDPVAHFTKLSINIRQKIDTGIISGDVTLTDLCDKYIVQLALVIDSKANKTNHIDPNDQLFLDMESIISKTSCPDLSRCMLYGRRAVILSFANKKSEGEELVRQALVCADRVSDCLETVDLLYKIVLFLRAWYQHHPQIMTNVIYDHYKRALQILENEQEDVRLLWTRRFVFRLLCCFLGLGMRCCFIKQFQCPSHVLQEAERLIVKYDSPEAERRIQMFYAIAKSRLCQLKGNISQALVHIDQAKEIATDGNYKSELKTILEAEGILYLPDAPSLRVETEDSACNYSRYPGVSELIKLPLSYHLPNLSYLDRQYVELTNSPVCADETVTYAGEDTELQYRRDEGARFRNNVTIESPRSHDFSKEAIHIKSAKRT</sequence>
<proteinExistence type="predicted"/>
<protein>
    <submittedName>
        <fullName evidence="2">Uncharacterized protein LOC111138422</fullName>
    </submittedName>
</protein>
<gene>
    <name evidence="2" type="primary">LOC111138422</name>
</gene>
<name>A0A8B8F1H7_CRAVI</name>